<evidence type="ECO:0000313" key="1">
    <source>
        <dbReference type="EMBL" id="VDM73191.1"/>
    </source>
</evidence>
<evidence type="ECO:0000313" key="2">
    <source>
        <dbReference type="Proteomes" id="UP000270094"/>
    </source>
</evidence>
<dbReference type="AlphaFoldDB" id="A0A3P7IJ96"/>
<organism evidence="1 2">
    <name type="scientific">Strongylus vulgaris</name>
    <name type="common">Blood worm</name>
    <dbReference type="NCBI Taxonomy" id="40348"/>
    <lineage>
        <taxon>Eukaryota</taxon>
        <taxon>Metazoa</taxon>
        <taxon>Ecdysozoa</taxon>
        <taxon>Nematoda</taxon>
        <taxon>Chromadorea</taxon>
        <taxon>Rhabditida</taxon>
        <taxon>Rhabditina</taxon>
        <taxon>Rhabditomorpha</taxon>
        <taxon>Strongyloidea</taxon>
        <taxon>Strongylidae</taxon>
        <taxon>Strongylus</taxon>
    </lineage>
</organism>
<dbReference type="Pfam" id="PF10266">
    <property type="entry name" value="Strumpellin"/>
    <property type="match status" value="1"/>
</dbReference>
<name>A0A3P7IJ96_STRVU</name>
<dbReference type="Proteomes" id="UP000270094">
    <property type="component" value="Unassembled WGS sequence"/>
</dbReference>
<gene>
    <name evidence="1" type="ORF">SVUK_LOCUS8189</name>
</gene>
<dbReference type="OrthoDB" id="565118at2759"/>
<sequence length="74" mass="8563">MNNLSKMTATASESFLVNVKEETHCILAEIVRLAGFLTQDFTDPVSSRYKLLVLDFNYFTRTTHYEKLIDENEV</sequence>
<dbReference type="InterPro" id="IPR019393">
    <property type="entry name" value="WASH_strumpellin"/>
</dbReference>
<accession>A0A3P7IJ96</accession>
<dbReference type="EMBL" id="UYYB01029339">
    <property type="protein sequence ID" value="VDM73191.1"/>
    <property type="molecule type" value="Genomic_DNA"/>
</dbReference>
<reference evidence="1 2" key="1">
    <citation type="submission" date="2018-11" db="EMBL/GenBank/DDBJ databases">
        <authorList>
            <consortium name="Pathogen Informatics"/>
        </authorList>
    </citation>
    <scope>NUCLEOTIDE SEQUENCE [LARGE SCALE GENOMIC DNA]</scope>
</reference>
<proteinExistence type="predicted"/>
<keyword evidence="2" id="KW-1185">Reference proteome</keyword>
<dbReference type="GO" id="GO:0071203">
    <property type="term" value="C:WASH complex"/>
    <property type="evidence" value="ECO:0007669"/>
    <property type="project" value="InterPro"/>
</dbReference>
<protein>
    <submittedName>
        <fullName evidence="1">Uncharacterized protein</fullName>
    </submittedName>
</protein>